<dbReference type="InterPro" id="IPR017476">
    <property type="entry name" value="UDP-Glc/GDP-Man"/>
</dbReference>
<dbReference type="NCBIfam" id="TIGR03026">
    <property type="entry name" value="NDP-sugDHase"/>
    <property type="match status" value="1"/>
</dbReference>
<dbReference type="InterPro" id="IPR008927">
    <property type="entry name" value="6-PGluconate_DH-like_C_sf"/>
</dbReference>
<reference evidence="8" key="1">
    <citation type="journal article" date="2015" name="Nature">
        <title>Complex archaea that bridge the gap between prokaryotes and eukaryotes.</title>
        <authorList>
            <person name="Spang A."/>
            <person name="Saw J.H."/>
            <person name="Jorgensen S.L."/>
            <person name="Zaremba-Niedzwiedzka K."/>
            <person name="Martijn J."/>
            <person name="Lind A.E."/>
            <person name="van Eijk R."/>
            <person name="Schleper C."/>
            <person name="Guy L."/>
            <person name="Ettema T.J."/>
        </authorList>
    </citation>
    <scope>NUCLEOTIDE SEQUENCE</scope>
</reference>
<name>A0A0F8ZZU1_9ZZZZ</name>
<comment type="similarity">
    <text evidence="2">Belongs to the UDP-glucose/GDP-mannose dehydrogenase family.</text>
</comment>
<evidence type="ECO:0000256" key="4">
    <source>
        <dbReference type="ARBA" id="ARBA00023002"/>
    </source>
</evidence>
<dbReference type="InterPro" id="IPR036291">
    <property type="entry name" value="NAD(P)-bd_dom_sf"/>
</dbReference>
<evidence type="ECO:0000256" key="3">
    <source>
        <dbReference type="ARBA" id="ARBA00012954"/>
    </source>
</evidence>
<keyword evidence="4" id="KW-0560">Oxidoreductase</keyword>
<dbReference type="SUPFAM" id="SSF51735">
    <property type="entry name" value="NAD(P)-binding Rossmann-fold domains"/>
    <property type="match status" value="1"/>
</dbReference>
<dbReference type="Gene3D" id="1.20.5.100">
    <property type="entry name" value="Cytochrome c1, transmembrane anchor, C-terminal"/>
    <property type="match status" value="1"/>
</dbReference>
<comment type="caution">
    <text evidence="8">The sequence shown here is derived from an EMBL/GenBank/DDBJ whole genome shotgun (WGS) entry which is preliminary data.</text>
</comment>
<organism evidence="8">
    <name type="scientific">marine sediment metagenome</name>
    <dbReference type="NCBI Taxonomy" id="412755"/>
    <lineage>
        <taxon>unclassified sequences</taxon>
        <taxon>metagenomes</taxon>
        <taxon>ecological metagenomes</taxon>
    </lineage>
</organism>
<protein>
    <recommendedName>
        <fullName evidence="3">UDP-glucose 6-dehydrogenase</fullName>
        <ecNumber evidence="3">1.1.1.22</ecNumber>
    </recommendedName>
</protein>
<dbReference type="Gene3D" id="3.40.50.720">
    <property type="entry name" value="NAD(P)-binding Rossmann-like Domain"/>
    <property type="match status" value="2"/>
</dbReference>
<sequence length="322" mass="36491">GSTYRVKNIILEELTQRDLKVDFDVVSNPEFLKEGTAVSDCLKPDRIVIGTENEKSAEIMKELYREFTLRDDRLIFMDIVSSEMTKYAANAMLATRISFMNEMANICEKIGANINNIRKGIGSDSRIGYSFLYAGIGYGGSCFPKDIKALCSLAQKKGVKASLLEKVDEINTNQKKILANNIIKFFSKNGGIKDKTIAIWGLSFKPDTDDMREAPSLTFIEMLLNKGAKLRLFDPIAMQKAKKLFKDNKNIVWCRDENHAAEGSDAIALLTEWKQFRLLNFNPIKKIMKTPILFDGRNQYHPVDMEKKGFKYIGIGMPNQIK</sequence>
<dbReference type="EMBL" id="LAZR01057518">
    <property type="protein sequence ID" value="KKK71914.1"/>
    <property type="molecule type" value="Genomic_DNA"/>
</dbReference>
<dbReference type="GO" id="GO:0000271">
    <property type="term" value="P:polysaccharide biosynthetic process"/>
    <property type="evidence" value="ECO:0007669"/>
    <property type="project" value="InterPro"/>
</dbReference>
<dbReference type="PANTHER" id="PTHR43750">
    <property type="entry name" value="UDP-GLUCOSE 6-DEHYDROGENASE TUAD"/>
    <property type="match status" value="1"/>
</dbReference>
<accession>A0A0F8ZZU1</accession>
<dbReference type="UniPathway" id="UPA00038">
    <property type="reaction ID" value="UER00491"/>
</dbReference>
<dbReference type="SUPFAM" id="SSF52413">
    <property type="entry name" value="UDP-glucose/GDP-mannose dehydrogenase C-terminal domain"/>
    <property type="match status" value="1"/>
</dbReference>
<dbReference type="SMART" id="SM00984">
    <property type="entry name" value="UDPG_MGDP_dh_C"/>
    <property type="match status" value="1"/>
</dbReference>
<feature type="non-terminal residue" evidence="8">
    <location>
        <position position="1"/>
    </location>
</feature>
<dbReference type="GO" id="GO:0051287">
    <property type="term" value="F:NAD binding"/>
    <property type="evidence" value="ECO:0007669"/>
    <property type="project" value="InterPro"/>
</dbReference>
<dbReference type="GO" id="GO:0006065">
    <property type="term" value="P:UDP-glucuronate biosynthetic process"/>
    <property type="evidence" value="ECO:0007669"/>
    <property type="project" value="UniProtKB-UniPathway"/>
</dbReference>
<comment type="catalytic activity">
    <reaction evidence="6">
        <text>UDP-alpha-D-glucose + 2 NAD(+) + H2O = UDP-alpha-D-glucuronate + 2 NADH + 3 H(+)</text>
        <dbReference type="Rhea" id="RHEA:23596"/>
        <dbReference type="ChEBI" id="CHEBI:15377"/>
        <dbReference type="ChEBI" id="CHEBI:15378"/>
        <dbReference type="ChEBI" id="CHEBI:57540"/>
        <dbReference type="ChEBI" id="CHEBI:57945"/>
        <dbReference type="ChEBI" id="CHEBI:58052"/>
        <dbReference type="ChEBI" id="CHEBI:58885"/>
        <dbReference type="EC" id="1.1.1.22"/>
    </reaction>
</comment>
<evidence type="ECO:0000313" key="8">
    <source>
        <dbReference type="EMBL" id="KKK71914.1"/>
    </source>
</evidence>
<feature type="domain" description="UDP-glucose/GDP-mannose dehydrogenase C-terminal" evidence="7">
    <location>
        <begin position="198"/>
        <end position="302"/>
    </location>
</feature>
<dbReference type="Pfam" id="PF00984">
    <property type="entry name" value="UDPG_MGDP_dh"/>
    <property type="match status" value="1"/>
</dbReference>
<dbReference type="PIRSF" id="PIRSF000124">
    <property type="entry name" value="UDPglc_GDPman_dh"/>
    <property type="match status" value="1"/>
</dbReference>
<dbReference type="FunFam" id="1.20.5.100:FF:000001">
    <property type="entry name" value="UDP-glucose 6-dehydrogenase"/>
    <property type="match status" value="1"/>
</dbReference>
<dbReference type="PIRSF" id="PIRSF500134">
    <property type="entry name" value="UDPglc_DH_bac"/>
    <property type="match status" value="1"/>
</dbReference>
<proteinExistence type="inferred from homology"/>
<comment type="pathway">
    <text evidence="1">Nucleotide-sugar biosynthesis; UDP-alpha-D-glucuronate biosynthesis; UDP-alpha-D-glucuronate from UDP-alpha-D-glucose: step 1/1.</text>
</comment>
<keyword evidence="5" id="KW-0520">NAD</keyword>
<evidence type="ECO:0000256" key="1">
    <source>
        <dbReference type="ARBA" id="ARBA00004701"/>
    </source>
</evidence>
<dbReference type="Pfam" id="PF03721">
    <property type="entry name" value="UDPG_MGDP_dh_N"/>
    <property type="match status" value="1"/>
</dbReference>
<dbReference type="Pfam" id="PF03720">
    <property type="entry name" value="UDPG_MGDP_dh_C"/>
    <property type="match status" value="1"/>
</dbReference>
<dbReference type="InterPro" id="IPR028357">
    <property type="entry name" value="UDPglc_DH_bac"/>
</dbReference>
<dbReference type="InterPro" id="IPR014026">
    <property type="entry name" value="UDP-Glc/GDP-Man_DH_dimer"/>
</dbReference>
<dbReference type="GO" id="GO:0003979">
    <property type="term" value="F:UDP-glucose 6-dehydrogenase activity"/>
    <property type="evidence" value="ECO:0007669"/>
    <property type="project" value="UniProtKB-EC"/>
</dbReference>
<evidence type="ECO:0000256" key="6">
    <source>
        <dbReference type="ARBA" id="ARBA00047473"/>
    </source>
</evidence>
<dbReference type="SUPFAM" id="SSF48179">
    <property type="entry name" value="6-phosphogluconate dehydrogenase C-terminal domain-like"/>
    <property type="match status" value="1"/>
</dbReference>
<dbReference type="InterPro" id="IPR014027">
    <property type="entry name" value="UDP-Glc/GDP-Man_DH_C"/>
</dbReference>
<dbReference type="InterPro" id="IPR001732">
    <property type="entry name" value="UDP-Glc/GDP-Man_DH_N"/>
</dbReference>
<gene>
    <name evidence="8" type="ORF">LCGC14_2909140</name>
</gene>
<evidence type="ECO:0000256" key="5">
    <source>
        <dbReference type="ARBA" id="ARBA00023027"/>
    </source>
</evidence>
<evidence type="ECO:0000256" key="2">
    <source>
        <dbReference type="ARBA" id="ARBA00006601"/>
    </source>
</evidence>
<dbReference type="AlphaFoldDB" id="A0A0F8ZZU1"/>
<dbReference type="InterPro" id="IPR036220">
    <property type="entry name" value="UDP-Glc/GDP-Man_DH_C_sf"/>
</dbReference>
<dbReference type="EC" id="1.1.1.22" evidence="3"/>
<dbReference type="PANTHER" id="PTHR43750:SF3">
    <property type="entry name" value="UDP-GLUCOSE 6-DEHYDROGENASE TUAD"/>
    <property type="match status" value="1"/>
</dbReference>
<evidence type="ECO:0000259" key="7">
    <source>
        <dbReference type="SMART" id="SM00984"/>
    </source>
</evidence>